<evidence type="ECO:0000256" key="4">
    <source>
        <dbReference type="ARBA" id="ARBA00023125"/>
    </source>
</evidence>
<dbReference type="InterPro" id="IPR014284">
    <property type="entry name" value="RNA_pol_sigma-70_dom"/>
</dbReference>
<evidence type="ECO:0000313" key="8">
    <source>
        <dbReference type="EMBL" id="TDQ08105.1"/>
    </source>
</evidence>
<dbReference type="EMBL" id="SNYC01000005">
    <property type="protein sequence ID" value="TDQ08105.1"/>
    <property type="molecule type" value="Genomic_DNA"/>
</dbReference>
<protein>
    <submittedName>
        <fullName evidence="8">RNA polymerase sigma-70 factor (ECF subfamily)</fullName>
    </submittedName>
</protein>
<dbReference type="GO" id="GO:0006352">
    <property type="term" value="P:DNA-templated transcription initiation"/>
    <property type="evidence" value="ECO:0007669"/>
    <property type="project" value="InterPro"/>
</dbReference>
<evidence type="ECO:0000256" key="2">
    <source>
        <dbReference type="ARBA" id="ARBA00023015"/>
    </source>
</evidence>
<dbReference type="GO" id="GO:0003677">
    <property type="term" value="F:DNA binding"/>
    <property type="evidence" value="ECO:0007669"/>
    <property type="project" value="UniProtKB-KW"/>
</dbReference>
<keyword evidence="5" id="KW-0804">Transcription</keyword>
<evidence type="ECO:0000256" key="5">
    <source>
        <dbReference type="ARBA" id="ARBA00023163"/>
    </source>
</evidence>
<evidence type="ECO:0000313" key="9">
    <source>
        <dbReference type="Proteomes" id="UP000295620"/>
    </source>
</evidence>
<dbReference type="RefSeq" id="WP_133576511.1">
    <property type="nucleotide sequence ID" value="NZ_SNYC01000005.1"/>
</dbReference>
<dbReference type="InterPro" id="IPR039425">
    <property type="entry name" value="RNA_pol_sigma-70-like"/>
</dbReference>
<dbReference type="GO" id="GO:0016987">
    <property type="term" value="F:sigma factor activity"/>
    <property type="evidence" value="ECO:0007669"/>
    <property type="project" value="UniProtKB-KW"/>
</dbReference>
<dbReference type="PANTHER" id="PTHR43133">
    <property type="entry name" value="RNA POLYMERASE ECF-TYPE SIGMA FACTO"/>
    <property type="match status" value="1"/>
</dbReference>
<dbReference type="SUPFAM" id="SSF88946">
    <property type="entry name" value="Sigma2 domain of RNA polymerase sigma factors"/>
    <property type="match status" value="1"/>
</dbReference>
<dbReference type="NCBIfam" id="TIGR02937">
    <property type="entry name" value="sigma70-ECF"/>
    <property type="match status" value="1"/>
</dbReference>
<feature type="domain" description="RNA polymerase sigma-70 region 2" evidence="6">
    <location>
        <begin position="27"/>
        <end position="91"/>
    </location>
</feature>
<proteinExistence type="inferred from homology"/>
<dbReference type="Gene3D" id="1.10.10.10">
    <property type="entry name" value="Winged helix-like DNA-binding domain superfamily/Winged helix DNA-binding domain"/>
    <property type="match status" value="1"/>
</dbReference>
<evidence type="ECO:0000259" key="6">
    <source>
        <dbReference type="Pfam" id="PF04542"/>
    </source>
</evidence>
<keyword evidence="3" id="KW-0731">Sigma factor</keyword>
<evidence type="ECO:0000259" key="7">
    <source>
        <dbReference type="Pfam" id="PF08281"/>
    </source>
</evidence>
<dbReference type="InterPro" id="IPR013324">
    <property type="entry name" value="RNA_pol_sigma_r3/r4-like"/>
</dbReference>
<evidence type="ECO:0000256" key="1">
    <source>
        <dbReference type="ARBA" id="ARBA00010641"/>
    </source>
</evidence>
<dbReference type="InterPro" id="IPR036388">
    <property type="entry name" value="WH-like_DNA-bd_sf"/>
</dbReference>
<keyword evidence="2" id="KW-0805">Transcription regulation</keyword>
<dbReference type="OrthoDB" id="655312at2"/>
<feature type="domain" description="RNA polymerase sigma factor 70 region 4 type 2" evidence="7">
    <location>
        <begin position="124"/>
        <end position="172"/>
    </location>
</feature>
<dbReference type="Pfam" id="PF08281">
    <property type="entry name" value="Sigma70_r4_2"/>
    <property type="match status" value="1"/>
</dbReference>
<keyword evidence="4" id="KW-0238">DNA-binding</keyword>
<dbReference type="SUPFAM" id="SSF88659">
    <property type="entry name" value="Sigma3 and sigma4 domains of RNA polymerase sigma factors"/>
    <property type="match status" value="1"/>
</dbReference>
<dbReference type="Proteomes" id="UP000295620">
    <property type="component" value="Unassembled WGS sequence"/>
</dbReference>
<sequence>MAYVPLINENELLQRLRNNDEQAFETLYSHYVDPIYRKLLYLVKSADIAEELTQDVFLKIWEKRDTINQEKSFRAFVYSIALNLTRDMYRRIALDKKLQDHLINSVTELHYPIDAYYEEEANRRLILDAIDTLPLQRKKVMTLVKLEGKSYEEVNELLGISTSTVRDHVVKGTKTIKIYLTNNKSVTVIVLAAAISDTFTNNFF</sequence>
<dbReference type="Gene3D" id="1.10.1740.10">
    <property type="match status" value="1"/>
</dbReference>
<comment type="similarity">
    <text evidence="1">Belongs to the sigma-70 factor family. ECF subfamily.</text>
</comment>
<dbReference type="InterPro" id="IPR007627">
    <property type="entry name" value="RNA_pol_sigma70_r2"/>
</dbReference>
<accession>A0A4R6SRW8</accession>
<dbReference type="InterPro" id="IPR013249">
    <property type="entry name" value="RNA_pol_sigma70_r4_t2"/>
</dbReference>
<organism evidence="8 9">
    <name type="scientific">Pedobacter metabolipauper</name>
    <dbReference type="NCBI Taxonomy" id="425513"/>
    <lineage>
        <taxon>Bacteria</taxon>
        <taxon>Pseudomonadati</taxon>
        <taxon>Bacteroidota</taxon>
        <taxon>Sphingobacteriia</taxon>
        <taxon>Sphingobacteriales</taxon>
        <taxon>Sphingobacteriaceae</taxon>
        <taxon>Pedobacter</taxon>
    </lineage>
</organism>
<dbReference type="Pfam" id="PF04542">
    <property type="entry name" value="Sigma70_r2"/>
    <property type="match status" value="1"/>
</dbReference>
<evidence type="ECO:0000256" key="3">
    <source>
        <dbReference type="ARBA" id="ARBA00023082"/>
    </source>
</evidence>
<dbReference type="PANTHER" id="PTHR43133:SF8">
    <property type="entry name" value="RNA POLYMERASE SIGMA FACTOR HI_1459-RELATED"/>
    <property type="match status" value="1"/>
</dbReference>
<name>A0A4R6SRW8_9SPHI</name>
<dbReference type="AlphaFoldDB" id="A0A4R6SRW8"/>
<keyword evidence="9" id="KW-1185">Reference proteome</keyword>
<comment type="caution">
    <text evidence="8">The sequence shown here is derived from an EMBL/GenBank/DDBJ whole genome shotgun (WGS) entry which is preliminary data.</text>
</comment>
<dbReference type="CDD" id="cd06171">
    <property type="entry name" value="Sigma70_r4"/>
    <property type="match status" value="1"/>
</dbReference>
<reference evidence="8 9" key="1">
    <citation type="submission" date="2019-03" db="EMBL/GenBank/DDBJ databases">
        <title>Genomic Encyclopedia of Archaeal and Bacterial Type Strains, Phase II (KMG-II): from individual species to whole genera.</title>
        <authorList>
            <person name="Goeker M."/>
        </authorList>
    </citation>
    <scope>NUCLEOTIDE SEQUENCE [LARGE SCALE GENOMIC DNA]</scope>
    <source>
        <strain evidence="8 9">DSM 19035</strain>
    </source>
</reference>
<dbReference type="InterPro" id="IPR013325">
    <property type="entry name" value="RNA_pol_sigma_r2"/>
</dbReference>
<gene>
    <name evidence="8" type="ORF">ATK78_2607</name>
</gene>